<evidence type="ECO:0000256" key="1">
    <source>
        <dbReference type="SAM" id="Phobius"/>
    </source>
</evidence>
<keyword evidence="1" id="KW-1133">Transmembrane helix</keyword>
<keyword evidence="1" id="KW-0472">Membrane</keyword>
<dbReference type="InterPro" id="IPR010982">
    <property type="entry name" value="Lambda_DNA-bd_dom_sf"/>
</dbReference>
<dbReference type="Pfam" id="PF01381">
    <property type="entry name" value="HTH_3"/>
    <property type="match status" value="1"/>
</dbReference>
<dbReference type="EMBL" id="BAABAO010000005">
    <property type="protein sequence ID" value="GAA4126824.1"/>
    <property type="molecule type" value="Genomic_DNA"/>
</dbReference>
<feature type="domain" description="HTH cro/C1-type" evidence="2">
    <location>
        <begin position="37"/>
        <end position="91"/>
    </location>
</feature>
<sequence>MKCRRNAVRKPLSKNAFRNNFGIKLKIRTMSFIGKKISETRKQKGFTQEELAELSKVNLRTIQRIENSNNEPRDKTLELICEVLQIDKAELQDLNKVSENNKIGAFVVNAIFLILLNLAVTLTFSYMVTPIEASANSKFGAVLLSFFMPFTIFYYTQHMNATERIFKFGICWIIYLSTLLYAQGFRGALGIGFRTWIFPCILIYFGVLFYGKVLFKSEK</sequence>
<feature type="transmembrane region" description="Helical" evidence="1">
    <location>
        <begin position="139"/>
        <end position="156"/>
    </location>
</feature>
<dbReference type="Proteomes" id="UP001501333">
    <property type="component" value="Unassembled WGS sequence"/>
</dbReference>
<dbReference type="SUPFAM" id="SSF47413">
    <property type="entry name" value="lambda repressor-like DNA-binding domains"/>
    <property type="match status" value="1"/>
</dbReference>
<evidence type="ECO:0000313" key="4">
    <source>
        <dbReference type="Proteomes" id="UP001501333"/>
    </source>
</evidence>
<evidence type="ECO:0000259" key="2">
    <source>
        <dbReference type="PROSITE" id="PS50943"/>
    </source>
</evidence>
<protein>
    <recommendedName>
        <fullName evidence="2">HTH cro/C1-type domain-containing protein</fullName>
    </recommendedName>
</protein>
<dbReference type="SMART" id="SM00530">
    <property type="entry name" value="HTH_XRE"/>
    <property type="match status" value="1"/>
</dbReference>
<feature type="transmembrane region" description="Helical" evidence="1">
    <location>
        <begin position="196"/>
        <end position="215"/>
    </location>
</feature>
<feature type="transmembrane region" description="Helical" evidence="1">
    <location>
        <begin position="165"/>
        <end position="184"/>
    </location>
</feature>
<keyword evidence="1" id="KW-0812">Transmembrane</keyword>
<evidence type="ECO:0000313" key="3">
    <source>
        <dbReference type="EMBL" id="GAA4126824.1"/>
    </source>
</evidence>
<comment type="caution">
    <text evidence="3">The sequence shown here is derived from an EMBL/GenBank/DDBJ whole genome shotgun (WGS) entry which is preliminary data.</text>
</comment>
<reference evidence="4" key="1">
    <citation type="journal article" date="2019" name="Int. J. Syst. Evol. Microbiol.">
        <title>The Global Catalogue of Microorganisms (GCM) 10K type strain sequencing project: providing services to taxonomists for standard genome sequencing and annotation.</title>
        <authorList>
            <consortium name="The Broad Institute Genomics Platform"/>
            <consortium name="The Broad Institute Genome Sequencing Center for Infectious Disease"/>
            <person name="Wu L."/>
            <person name="Ma J."/>
        </authorList>
    </citation>
    <scope>NUCLEOTIDE SEQUENCE [LARGE SCALE GENOMIC DNA]</scope>
    <source>
        <strain evidence="4">JCM 17386</strain>
    </source>
</reference>
<proteinExistence type="predicted"/>
<gene>
    <name evidence="3" type="ORF">GCM10022250_13860</name>
</gene>
<organism evidence="3 4">
    <name type="scientific">Flavobacterium chungbukense</name>
    <dbReference type="NCBI Taxonomy" id="877464"/>
    <lineage>
        <taxon>Bacteria</taxon>
        <taxon>Pseudomonadati</taxon>
        <taxon>Bacteroidota</taxon>
        <taxon>Flavobacteriia</taxon>
        <taxon>Flavobacteriales</taxon>
        <taxon>Flavobacteriaceae</taxon>
        <taxon>Flavobacterium</taxon>
    </lineage>
</organism>
<name>A0ABP7XWQ1_9FLAO</name>
<feature type="transmembrane region" description="Helical" evidence="1">
    <location>
        <begin position="103"/>
        <end position="127"/>
    </location>
</feature>
<dbReference type="PROSITE" id="PS50943">
    <property type="entry name" value="HTH_CROC1"/>
    <property type="match status" value="1"/>
</dbReference>
<dbReference type="InterPro" id="IPR001387">
    <property type="entry name" value="Cro/C1-type_HTH"/>
</dbReference>
<dbReference type="CDD" id="cd00093">
    <property type="entry name" value="HTH_XRE"/>
    <property type="match status" value="1"/>
</dbReference>
<dbReference type="Gene3D" id="1.10.260.40">
    <property type="entry name" value="lambda repressor-like DNA-binding domains"/>
    <property type="match status" value="1"/>
</dbReference>
<keyword evidence="4" id="KW-1185">Reference proteome</keyword>
<accession>A0ABP7XWQ1</accession>